<dbReference type="RefSeq" id="WP_087456190.1">
    <property type="nucleotide sequence ID" value="NZ_CP021434.1"/>
</dbReference>
<protein>
    <submittedName>
        <fullName evidence="1">Uncharacterized protein</fullName>
    </submittedName>
</protein>
<reference evidence="2" key="1">
    <citation type="submission" date="2017-05" db="EMBL/GenBank/DDBJ databases">
        <authorList>
            <person name="Sung H."/>
        </authorList>
    </citation>
    <scope>NUCLEOTIDE SEQUENCE [LARGE SCALE GENOMIC DNA]</scope>
    <source>
        <strain evidence="2">AR23208</strain>
    </source>
</reference>
<dbReference type="KEGG" id="tum:CBW65_06620"/>
<gene>
    <name evidence="1" type="ORF">CBW65_06620</name>
</gene>
<evidence type="ECO:0000313" key="2">
    <source>
        <dbReference type="Proteomes" id="UP000195437"/>
    </source>
</evidence>
<sequence>MRSETIKILGQYRFQEGGSIQLFIGPNMELGTEQSTLVHEMYHMYLTNKTNFGLALNMLDLERVFAEETDASHSRRIQKLMDVMSQRMLEVQEIYANNMELLWIREHAGYEAEKKGYDCKPKEYKKYCDALKIITENDEKSTLEKQQLVNLVCMYAMNIDASSEEFLAALRTDELARYFSGEQHPSRRLEKGLNLFRSGELEPLYNSFRIDIDRFMERMQIDGILKYAYSEEMKLKFNEILSTIAVDKSSLEHLTSLYHDHMEESIQVFDISSIKVFRGLSFQGRDSKGLFVLKLCDNLDFPAENYYLLDHMDDKGEPIYIAEEASESEMTELIRSKLCVAVRLSEYDWNNNRPNYFDPSGKPVVVLIEEYQECRDWIQNELQKGEIYVGNLYDETVKNFFTILFFNRRHDPNTIFVFPTTKRLGMKLIENHGLSGAVLYSNQEEFLKIFSCFANEPDMLMVMHWITTFLTNSKGEYASLEDSATKLQFDFTRTLLDNVLQIKHKDHYKRIASLPTLLTVGEPFYTLMEFEGGRNTGNIKAETEGHYPLFFNSKPDALQWLTSNPNHDNYRVVGVDCRFWNEIMPFLLRMKKKVCLCISVEKSKGALVEPHYIDRLINRNS</sequence>
<organism evidence="1 2">
    <name type="scientific">Tumebacillus avium</name>
    <dbReference type="NCBI Taxonomy" id="1903704"/>
    <lineage>
        <taxon>Bacteria</taxon>
        <taxon>Bacillati</taxon>
        <taxon>Bacillota</taxon>
        <taxon>Bacilli</taxon>
        <taxon>Bacillales</taxon>
        <taxon>Alicyclobacillaceae</taxon>
        <taxon>Tumebacillus</taxon>
    </lineage>
</organism>
<dbReference type="AlphaFoldDB" id="A0A1Y0IJW7"/>
<keyword evidence="2" id="KW-1185">Reference proteome</keyword>
<accession>A0A1Y0IJW7</accession>
<proteinExistence type="predicted"/>
<dbReference type="OrthoDB" id="2388036at2"/>
<evidence type="ECO:0000313" key="1">
    <source>
        <dbReference type="EMBL" id="ARU60801.1"/>
    </source>
</evidence>
<dbReference type="EMBL" id="CP021434">
    <property type="protein sequence ID" value="ARU60801.1"/>
    <property type="molecule type" value="Genomic_DNA"/>
</dbReference>
<name>A0A1Y0IJW7_9BACL</name>
<dbReference type="Proteomes" id="UP000195437">
    <property type="component" value="Chromosome"/>
</dbReference>